<dbReference type="EMBL" id="OA884935">
    <property type="protein sequence ID" value="CAD7281474.1"/>
    <property type="molecule type" value="Genomic_DNA"/>
</dbReference>
<feature type="transmembrane region" description="Helical" evidence="11">
    <location>
        <begin position="144"/>
        <end position="165"/>
    </location>
</feature>
<keyword evidence="2" id="KW-0808">Transferase</keyword>
<dbReference type="Pfam" id="PF12906">
    <property type="entry name" value="RINGv"/>
    <property type="match status" value="1"/>
</dbReference>
<keyword evidence="3 11" id="KW-0812">Transmembrane</keyword>
<evidence type="ECO:0000256" key="9">
    <source>
        <dbReference type="ARBA" id="ARBA00023136"/>
    </source>
</evidence>
<reference evidence="13" key="1">
    <citation type="submission" date="2020-11" db="EMBL/GenBank/DDBJ databases">
        <authorList>
            <person name="Tran Van P."/>
        </authorList>
    </citation>
    <scope>NUCLEOTIDE SEQUENCE</scope>
</reference>
<name>A0A7R9BVW6_9CRUS</name>
<proteinExistence type="predicted"/>
<evidence type="ECO:0000256" key="8">
    <source>
        <dbReference type="ARBA" id="ARBA00022989"/>
    </source>
</evidence>
<dbReference type="Proteomes" id="UP000678499">
    <property type="component" value="Unassembled WGS sequence"/>
</dbReference>
<dbReference type="SMART" id="SM00744">
    <property type="entry name" value="RINGv"/>
    <property type="match status" value="1"/>
</dbReference>
<keyword evidence="6" id="KW-0833">Ubl conjugation pathway</keyword>
<feature type="region of interest" description="Disordered" evidence="10">
    <location>
        <begin position="410"/>
        <end position="446"/>
    </location>
</feature>
<keyword evidence="7" id="KW-0862">Zinc</keyword>
<keyword evidence="5" id="KW-0863">Zinc-finger</keyword>
<feature type="transmembrane region" description="Helical" evidence="11">
    <location>
        <begin position="107"/>
        <end position="129"/>
    </location>
</feature>
<dbReference type="SUPFAM" id="SSF57850">
    <property type="entry name" value="RING/U-box"/>
    <property type="match status" value="1"/>
</dbReference>
<dbReference type="PROSITE" id="PS51292">
    <property type="entry name" value="ZF_RING_CH"/>
    <property type="match status" value="1"/>
</dbReference>
<keyword evidence="4" id="KW-0479">Metal-binding</keyword>
<evidence type="ECO:0000256" key="2">
    <source>
        <dbReference type="ARBA" id="ARBA00022679"/>
    </source>
</evidence>
<keyword evidence="14" id="KW-1185">Reference proteome</keyword>
<accession>A0A7R9BVW6</accession>
<evidence type="ECO:0000256" key="4">
    <source>
        <dbReference type="ARBA" id="ARBA00022723"/>
    </source>
</evidence>
<sequence>MDGNSDTAFLEGGANDDSGCRSSSRSEKPGYGLCRICHGNDAVHKLIAPCFCKGSLLHVHQGCLEHWLEATSSEKCELCGYQYITNKRPMRFREWIRLSRGLERRRLVADLCCTLTMTPMALTSVALLLNSSLHFGPPVGPRSMIYYLLIALAMLISVVYVYWLLNTLKTHLLAYRLWRMSHFHVKLVLPACNLDRSHTLPAPGSHLHQQNNINLMAASNPGSCFGDTLGVHCDEHSSLYCRSPESDVFELGPSEMSRDFKPSDTKFPAQEPGTAGDSPLLLSKYSSVMLNSSPSAHELMRIPDGFGEEAFCWDTSELKRDARNNNSCTCCRDPWEIQGVAITSPHEDPIRWRQVIYTQARDRRCRVHGAKPVTPDKELVNDDTCVLHDDPVPLASSGYTFLSSVQRANSAESLTSDREKGVSKTAIRQKETGSFSADEDHQGSLC</sequence>
<protein>
    <recommendedName>
        <fullName evidence="12">RING-CH-type domain-containing protein</fullName>
    </recommendedName>
</protein>
<gene>
    <name evidence="13" type="ORF">NMOB1V02_LOCUS9119</name>
</gene>
<evidence type="ECO:0000313" key="14">
    <source>
        <dbReference type="Proteomes" id="UP000678499"/>
    </source>
</evidence>
<dbReference type="GO" id="GO:0016020">
    <property type="term" value="C:membrane"/>
    <property type="evidence" value="ECO:0007669"/>
    <property type="project" value="UniProtKB-SubCell"/>
</dbReference>
<dbReference type="InterPro" id="IPR013083">
    <property type="entry name" value="Znf_RING/FYVE/PHD"/>
</dbReference>
<dbReference type="GO" id="GO:0008270">
    <property type="term" value="F:zinc ion binding"/>
    <property type="evidence" value="ECO:0007669"/>
    <property type="project" value="UniProtKB-KW"/>
</dbReference>
<evidence type="ECO:0000256" key="11">
    <source>
        <dbReference type="SAM" id="Phobius"/>
    </source>
</evidence>
<comment type="subcellular location">
    <subcellularLocation>
        <location evidence="1">Membrane</location>
        <topology evidence="1">Multi-pass membrane protein</topology>
    </subcellularLocation>
</comment>
<dbReference type="PANTHER" id="PTHR46065">
    <property type="entry name" value="E3 UBIQUITIN-PROTEIN LIGASE MARCH 2/3 FAMILY MEMBER"/>
    <property type="match status" value="1"/>
</dbReference>
<dbReference type="OrthoDB" id="273089at2759"/>
<evidence type="ECO:0000259" key="12">
    <source>
        <dbReference type="PROSITE" id="PS51292"/>
    </source>
</evidence>
<organism evidence="13">
    <name type="scientific">Notodromas monacha</name>
    <dbReference type="NCBI Taxonomy" id="399045"/>
    <lineage>
        <taxon>Eukaryota</taxon>
        <taxon>Metazoa</taxon>
        <taxon>Ecdysozoa</taxon>
        <taxon>Arthropoda</taxon>
        <taxon>Crustacea</taxon>
        <taxon>Oligostraca</taxon>
        <taxon>Ostracoda</taxon>
        <taxon>Podocopa</taxon>
        <taxon>Podocopida</taxon>
        <taxon>Cypridocopina</taxon>
        <taxon>Cypridoidea</taxon>
        <taxon>Cyprididae</taxon>
        <taxon>Notodromas</taxon>
    </lineage>
</organism>
<keyword evidence="8 11" id="KW-1133">Transmembrane helix</keyword>
<keyword evidence="9 11" id="KW-0472">Membrane</keyword>
<dbReference type="InterPro" id="IPR011016">
    <property type="entry name" value="Znf_RING-CH"/>
</dbReference>
<feature type="domain" description="RING-CH-type" evidence="12">
    <location>
        <begin position="26"/>
        <end position="86"/>
    </location>
</feature>
<dbReference type="AlphaFoldDB" id="A0A7R9BVW6"/>
<dbReference type="GO" id="GO:0004842">
    <property type="term" value="F:ubiquitin-protein transferase activity"/>
    <property type="evidence" value="ECO:0007669"/>
    <property type="project" value="TreeGrafter"/>
</dbReference>
<evidence type="ECO:0000256" key="6">
    <source>
        <dbReference type="ARBA" id="ARBA00022786"/>
    </source>
</evidence>
<evidence type="ECO:0000256" key="3">
    <source>
        <dbReference type="ARBA" id="ARBA00022692"/>
    </source>
</evidence>
<dbReference type="Gene3D" id="3.30.40.10">
    <property type="entry name" value="Zinc/RING finger domain, C3HC4 (zinc finger)"/>
    <property type="match status" value="1"/>
</dbReference>
<evidence type="ECO:0000313" key="13">
    <source>
        <dbReference type="EMBL" id="CAD7281474.1"/>
    </source>
</evidence>
<dbReference type="GO" id="GO:0016567">
    <property type="term" value="P:protein ubiquitination"/>
    <property type="evidence" value="ECO:0007669"/>
    <property type="project" value="TreeGrafter"/>
</dbReference>
<evidence type="ECO:0000256" key="7">
    <source>
        <dbReference type="ARBA" id="ARBA00022833"/>
    </source>
</evidence>
<evidence type="ECO:0000256" key="1">
    <source>
        <dbReference type="ARBA" id="ARBA00004141"/>
    </source>
</evidence>
<dbReference type="PANTHER" id="PTHR46065:SF3">
    <property type="entry name" value="FI20425P1"/>
    <property type="match status" value="1"/>
</dbReference>
<evidence type="ECO:0000256" key="5">
    <source>
        <dbReference type="ARBA" id="ARBA00022771"/>
    </source>
</evidence>
<evidence type="ECO:0000256" key="10">
    <source>
        <dbReference type="SAM" id="MobiDB-lite"/>
    </source>
</evidence>
<dbReference type="EMBL" id="CAJPEX010002898">
    <property type="protein sequence ID" value="CAG0921626.1"/>
    <property type="molecule type" value="Genomic_DNA"/>
</dbReference>